<dbReference type="Pfam" id="PF22936">
    <property type="entry name" value="Pol_BBD"/>
    <property type="match status" value="1"/>
</dbReference>
<name>A0A2S4PJ19_9PEZI</name>
<feature type="domain" description="Retrovirus-related Pol polyprotein from transposon TNT 1-94-like beta-barrel" evidence="2">
    <location>
        <begin position="348"/>
        <end position="421"/>
    </location>
</feature>
<dbReference type="InterPro" id="IPR054722">
    <property type="entry name" value="PolX-like_BBD"/>
</dbReference>
<accession>A0A2S4PJ19</accession>
<feature type="compositionally biased region" description="Basic and acidic residues" evidence="1">
    <location>
        <begin position="275"/>
        <end position="295"/>
    </location>
</feature>
<feature type="region of interest" description="Disordered" evidence="1">
    <location>
        <begin position="264"/>
        <end position="295"/>
    </location>
</feature>
<reference evidence="3 4" key="1">
    <citation type="submission" date="2017-10" db="EMBL/GenBank/DDBJ databases">
        <title>Development of genomic resources for the powdery mildew, Erysiphe pulchra.</title>
        <authorList>
            <person name="Wadl P.A."/>
            <person name="Mack B.M."/>
            <person name="Moore G."/>
            <person name="Beltz S.B."/>
        </authorList>
    </citation>
    <scope>NUCLEOTIDE SEQUENCE [LARGE SCALE GENOMIC DNA]</scope>
    <source>
        <strain evidence="3">Cflorida</strain>
    </source>
</reference>
<comment type="caution">
    <text evidence="3">The sequence shown here is derived from an EMBL/GenBank/DDBJ whole genome shotgun (WGS) entry which is preliminary data.</text>
</comment>
<dbReference type="OrthoDB" id="5429139at2759"/>
<dbReference type="Proteomes" id="UP000237438">
    <property type="component" value="Unassembled WGS sequence"/>
</dbReference>
<proteinExistence type="predicted"/>
<evidence type="ECO:0000313" key="4">
    <source>
        <dbReference type="Proteomes" id="UP000237438"/>
    </source>
</evidence>
<evidence type="ECO:0000256" key="1">
    <source>
        <dbReference type="SAM" id="MobiDB-lite"/>
    </source>
</evidence>
<evidence type="ECO:0000313" key="3">
    <source>
        <dbReference type="EMBL" id="POS82039.1"/>
    </source>
</evidence>
<feature type="non-terminal residue" evidence="3">
    <location>
        <position position="1"/>
    </location>
</feature>
<keyword evidence="4" id="KW-1185">Reference proteome</keyword>
<feature type="compositionally biased region" description="Polar residues" evidence="1">
    <location>
        <begin position="190"/>
        <end position="203"/>
    </location>
</feature>
<feature type="non-terminal residue" evidence="3">
    <location>
        <position position="563"/>
    </location>
</feature>
<dbReference type="EMBL" id="PEDP01004734">
    <property type="protein sequence ID" value="POS82039.1"/>
    <property type="molecule type" value="Genomic_DNA"/>
</dbReference>
<feature type="region of interest" description="Disordered" evidence="1">
    <location>
        <begin position="188"/>
        <end position="214"/>
    </location>
</feature>
<organism evidence="3 4">
    <name type="scientific">Erysiphe pulchra</name>
    <dbReference type="NCBI Taxonomy" id="225359"/>
    <lineage>
        <taxon>Eukaryota</taxon>
        <taxon>Fungi</taxon>
        <taxon>Dikarya</taxon>
        <taxon>Ascomycota</taxon>
        <taxon>Pezizomycotina</taxon>
        <taxon>Leotiomycetes</taxon>
        <taxon>Erysiphales</taxon>
        <taxon>Erysiphaceae</taxon>
        <taxon>Erysiphe</taxon>
    </lineage>
</organism>
<evidence type="ECO:0000259" key="2">
    <source>
        <dbReference type="Pfam" id="PF22936"/>
    </source>
</evidence>
<gene>
    <name evidence="3" type="ORF">EPUL_006806</name>
</gene>
<dbReference type="STRING" id="225359.A0A2S4PJ19"/>
<dbReference type="AlphaFoldDB" id="A0A2S4PJ19"/>
<sequence>ALRVNEDNKSNQAEEISRTFNYERSILWDKDAAAVIFLIRQNCSNDIDTIEDYASPKEIWDALHSKYSKIKPGDLRQLEREITSFDRTKQAPGKSPEECFALLKVLRRRYLQVKPEKRGSLKDDDLFGYLLDGLKEIEWRQTINTLDAQPNLDMEDKLDSLQRLWDITPSLKGIDNEEAFVARGRWPKSQLRTQRVQSRSPESQGDFRSANQNNRLPKARARGFRCYTCKSEDHRVDSCPYQEGACAWALNQRLKDEKHERRGFNRLKSSGPGKYLDRPSSKDRHVHFESHNDKKGKAYVAHTVDSEEYNSETSTEHEDGDIIEDGLMALEQKTSLGERTHHSLLSVWHADTAASSHMTDDPKNFRGPLRPTRRTIKVGGGKLFCREMGDASMVTKEAVALLKDCLFVPGLGANLMSVRKACAHAGLKGHFDDQKLFLTKNNNIVLIATNDNGVYSVDSLFPITQNEIAFNSQTSQDVSLYSRNTIESEDIQMASNNPKDCTNNIYHQNPIWSRKELMHKTSINNFKLMHRRFGHVSPVALTKIHNVTNLTKQIMIPQILPKC</sequence>
<protein>
    <recommendedName>
        <fullName evidence="2">Retrovirus-related Pol polyprotein from transposon TNT 1-94-like beta-barrel domain-containing protein</fullName>
    </recommendedName>
</protein>